<dbReference type="RefSeq" id="WP_077689884.1">
    <property type="nucleotide sequence ID" value="NZ_JACCHL010000001.1"/>
</dbReference>
<dbReference type="Proteomes" id="UP000189004">
    <property type="component" value="Unassembled WGS sequence"/>
</dbReference>
<organism evidence="2 3">
    <name type="scientific">Nocardiopsis sinuspersici</name>
    <dbReference type="NCBI Taxonomy" id="501010"/>
    <lineage>
        <taxon>Bacteria</taxon>
        <taxon>Bacillati</taxon>
        <taxon>Actinomycetota</taxon>
        <taxon>Actinomycetes</taxon>
        <taxon>Streptosporangiales</taxon>
        <taxon>Nocardiopsidaceae</taxon>
        <taxon>Nocardiopsis</taxon>
    </lineage>
</organism>
<accession>A0A7Y9XFD2</accession>
<sequence length="69" mass="7828">MSATTVREQALLDDQTPYVRTGRRDTARARWRLRAVRADIAEFGSAEDPDLARAHEELYLLETAEAARP</sequence>
<evidence type="ECO:0000313" key="2">
    <source>
        <dbReference type="EMBL" id="OOC53502.1"/>
    </source>
</evidence>
<reference evidence="2" key="1">
    <citation type="submission" date="2016-08" db="EMBL/GenBank/DDBJ databases">
        <authorList>
            <person name="Seilhamer J.J."/>
        </authorList>
    </citation>
    <scope>NUCLEOTIDE SEQUENCE [LARGE SCALE GENOMIC DNA]</scope>
    <source>
        <strain evidence="2">UTMC102</strain>
    </source>
</reference>
<evidence type="ECO:0000313" key="3">
    <source>
        <dbReference type="Proteomes" id="UP000189004"/>
    </source>
</evidence>
<comment type="caution">
    <text evidence="2">The sequence shown here is derived from an EMBL/GenBank/DDBJ whole genome shotgun (WGS) entry which is preliminary data.</text>
</comment>
<keyword evidence="3" id="KW-1185">Reference proteome</keyword>
<name>A0A1V3BYQ7_9ACTN</name>
<proteinExistence type="predicted"/>
<dbReference type="Proteomes" id="UP000584931">
    <property type="component" value="Unassembled WGS sequence"/>
</dbReference>
<reference evidence="1 4" key="3">
    <citation type="submission" date="2020-07" db="EMBL/GenBank/DDBJ databases">
        <title>Sequencing the genomes of 1000 actinobacteria strains.</title>
        <authorList>
            <person name="Klenk H.-P."/>
        </authorList>
    </citation>
    <scope>NUCLEOTIDE SEQUENCE [LARGE SCALE GENOMIC DNA]</scope>
    <source>
        <strain evidence="1 4">DSM 45278</strain>
    </source>
</reference>
<dbReference type="EMBL" id="JACCHL010000001">
    <property type="protein sequence ID" value="NYH54741.1"/>
    <property type="molecule type" value="Genomic_DNA"/>
</dbReference>
<gene>
    <name evidence="1" type="ORF">HNR06_004330</name>
    <name evidence="2" type="ORF">NOSIN_06525</name>
</gene>
<reference evidence="3" key="2">
    <citation type="submission" date="2016-08" db="EMBL/GenBank/DDBJ databases">
        <authorList>
            <person name="Tokovenko B."/>
            <person name="Kalinowski J."/>
        </authorList>
    </citation>
    <scope>NUCLEOTIDE SEQUENCE [LARGE SCALE GENOMIC DNA]</scope>
    <source>
        <strain evidence="3">UTMC102</strain>
    </source>
</reference>
<dbReference type="EMBL" id="MCOK01000001">
    <property type="protein sequence ID" value="OOC53502.1"/>
    <property type="molecule type" value="Genomic_DNA"/>
</dbReference>
<dbReference type="AlphaFoldDB" id="A0A1V3BYQ7"/>
<evidence type="ECO:0000313" key="1">
    <source>
        <dbReference type="EMBL" id="NYH54741.1"/>
    </source>
</evidence>
<evidence type="ECO:0000313" key="4">
    <source>
        <dbReference type="Proteomes" id="UP000584931"/>
    </source>
</evidence>
<accession>A0A1V3BYQ7</accession>
<protein>
    <submittedName>
        <fullName evidence="2">Uncharacterized protein</fullName>
    </submittedName>
</protein>